<keyword evidence="2" id="KW-0505">Motor protein</keyword>
<dbReference type="Pfam" id="PF00225">
    <property type="entry name" value="Kinesin"/>
    <property type="match status" value="1"/>
</dbReference>
<feature type="region of interest" description="Disordered" evidence="4">
    <location>
        <begin position="229"/>
        <end position="253"/>
    </location>
</feature>
<dbReference type="Gene3D" id="3.40.850.10">
    <property type="entry name" value="Kinesin motor domain"/>
    <property type="match status" value="1"/>
</dbReference>
<dbReference type="InterPro" id="IPR001752">
    <property type="entry name" value="Kinesin_motor_dom"/>
</dbReference>
<dbReference type="Proteomes" id="UP000886520">
    <property type="component" value="Chromosome 16"/>
</dbReference>
<dbReference type="GO" id="GO:0007018">
    <property type="term" value="P:microtubule-based movement"/>
    <property type="evidence" value="ECO:0007669"/>
    <property type="project" value="InterPro"/>
</dbReference>
<dbReference type="SUPFAM" id="SSF52540">
    <property type="entry name" value="P-loop containing nucleoside triphosphate hydrolases"/>
    <property type="match status" value="1"/>
</dbReference>
<comment type="caution">
    <text evidence="6">The sequence shown here is derived from an EMBL/GenBank/DDBJ whole genome shotgun (WGS) entry which is preliminary data.</text>
</comment>
<dbReference type="PRINTS" id="PR00380">
    <property type="entry name" value="KINESINHEAVY"/>
</dbReference>
<evidence type="ECO:0000313" key="7">
    <source>
        <dbReference type="Proteomes" id="UP000886520"/>
    </source>
</evidence>
<evidence type="ECO:0000256" key="3">
    <source>
        <dbReference type="PROSITE-ProRule" id="PRU00283"/>
    </source>
</evidence>
<evidence type="ECO:0000313" key="6">
    <source>
        <dbReference type="EMBL" id="KAI5068260.1"/>
    </source>
</evidence>
<sequence length="344" mass="38011">VLTVHVRGTELASGTILHACLHLVDLAGSERVDRSEATGDRLKEAQHINRSLSALGDVVSALAQKNSHVPYRNSKLTQLLQDSLGGQAKTLMFVHISPDLESYGETLSTLKFSERVASVELGAAKSNKESRELRDLKDQVALLKEVVSKKDMEIERLNMTKGKWGLDKPKTRVASCTLSHDFGLDIHDQKVRRQTLDSRVHLEKSLDSRPQEDFQALFSAPLKVSVSNDARGMGASTNTSSEMDTSKKHTSHEGKFDGGAHAHVQEGCVEQSLRGSLITYPQYRSVIEKDSYLQAMSLRESFEEKTSNIQFGTETERVGRVVARRGSFISSFKGKNSKGLEAFP</sequence>
<dbReference type="InterPro" id="IPR027640">
    <property type="entry name" value="Kinesin-like_fam"/>
</dbReference>
<feature type="domain" description="Kinesin motor" evidence="5">
    <location>
        <begin position="1"/>
        <end position="119"/>
    </location>
</feature>
<dbReference type="GO" id="GO:0005524">
    <property type="term" value="F:ATP binding"/>
    <property type="evidence" value="ECO:0007669"/>
    <property type="project" value="InterPro"/>
</dbReference>
<protein>
    <recommendedName>
        <fullName evidence="5">Kinesin motor domain-containing protein</fullName>
    </recommendedName>
</protein>
<accession>A0A9D4ZC87</accession>
<dbReference type="AlphaFoldDB" id="A0A9D4ZC87"/>
<name>A0A9D4ZC87_ADICA</name>
<comment type="caution">
    <text evidence="3">Lacks conserved residue(s) required for the propagation of feature annotation.</text>
</comment>
<evidence type="ECO:0000256" key="1">
    <source>
        <dbReference type="ARBA" id="ARBA00022528"/>
    </source>
</evidence>
<reference evidence="6" key="1">
    <citation type="submission" date="2021-01" db="EMBL/GenBank/DDBJ databases">
        <title>Adiantum capillus-veneris genome.</title>
        <authorList>
            <person name="Fang Y."/>
            <person name="Liao Q."/>
        </authorList>
    </citation>
    <scope>NUCLEOTIDE SEQUENCE</scope>
    <source>
        <strain evidence="6">H3</strain>
        <tissue evidence="6">Leaf</tissue>
    </source>
</reference>
<comment type="similarity">
    <text evidence="3">Belongs to the TRAFAC class myosin-kinesin ATPase superfamily. Kinesin family.</text>
</comment>
<dbReference type="PROSITE" id="PS50067">
    <property type="entry name" value="KINESIN_MOTOR_2"/>
    <property type="match status" value="1"/>
</dbReference>
<dbReference type="GO" id="GO:0015630">
    <property type="term" value="C:microtubule cytoskeleton"/>
    <property type="evidence" value="ECO:0007669"/>
    <property type="project" value="TreeGrafter"/>
</dbReference>
<dbReference type="OrthoDB" id="3176171at2759"/>
<dbReference type="EMBL" id="JABFUD020000016">
    <property type="protein sequence ID" value="KAI5068260.1"/>
    <property type="molecule type" value="Genomic_DNA"/>
</dbReference>
<dbReference type="GO" id="GO:0003777">
    <property type="term" value="F:microtubule motor activity"/>
    <property type="evidence" value="ECO:0007669"/>
    <property type="project" value="InterPro"/>
</dbReference>
<dbReference type="InterPro" id="IPR036961">
    <property type="entry name" value="Kinesin_motor_dom_sf"/>
</dbReference>
<dbReference type="SMART" id="SM00129">
    <property type="entry name" value="KISc"/>
    <property type="match status" value="1"/>
</dbReference>
<keyword evidence="1" id="KW-0934">Plastid</keyword>
<feature type="non-terminal residue" evidence="6">
    <location>
        <position position="344"/>
    </location>
</feature>
<dbReference type="FunFam" id="3.40.850.10:FF:000373">
    <property type="entry name" value="p-loop nucleoside triphosphate hydrolase superfamily protein with CH (Calponin Homology) domain"/>
    <property type="match status" value="1"/>
</dbReference>
<dbReference type="PANTHER" id="PTHR47972:SF28">
    <property type="entry name" value="KINESIN-LIKE PROTEIN KLP-3"/>
    <property type="match status" value="1"/>
</dbReference>
<dbReference type="GO" id="GO:0008017">
    <property type="term" value="F:microtubule binding"/>
    <property type="evidence" value="ECO:0007669"/>
    <property type="project" value="InterPro"/>
</dbReference>
<gene>
    <name evidence="6" type="ORF">GOP47_0016605</name>
</gene>
<evidence type="ECO:0000256" key="2">
    <source>
        <dbReference type="ARBA" id="ARBA00023175"/>
    </source>
</evidence>
<keyword evidence="1" id="KW-0150">Chloroplast</keyword>
<organism evidence="6 7">
    <name type="scientific">Adiantum capillus-veneris</name>
    <name type="common">Maidenhair fern</name>
    <dbReference type="NCBI Taxonomy" id="13818"/>
    <lineage>
        <taxon>Eukaryota</taxon>
        <taxon>Viridiplantae</taxon>
        <taxon>Streptophyta</taxon>
        <taxon>Embryophyta</taxon>
        <taxon>Tracheophyta</taxon>
        <taxon>Polypodiopsida</taxon>
        <taxon>Polypodiidae</taxon>
        <taxon>Polypodiales</taxon>
        <taxon>Pteridineae</taxon>
        <taxon>Pteridaceae</taxon>
        <taxon>Vittarioideae</taxon>
        <taxon>Adiantum</taxon>
    </lineage>
</organism>
<dbReference type="InterPro" id="IPR027417">
    <property type="entry name" value="P-loop_NTPase"/>
</dbReference>
<feature type="compositionally biased region" description="Basic and acidic residues" evidence="4">
    <location>
        <begin position="244"/>
        <end position="253"/>
    </location>
</feature>
<evidence type="ECO:0000256" key="4">
    <source>
        <dbReference type="SAM" id="MobiDB-lite"/>
    </source>
</evidence>
<proteinExistence type="inferred from homology"/>
<dbReference type="PANTHER" id="PTHR47972">
    <property type="entry name" value="KINESIN-LIKE PROTEIN KLP-3"/>
    <property type="match status" value="1"/>
</dbReference>
<evidence type="ECO:0000259" key="5">
    <source>
        <dbReference type="PROSITE" id="PS50067"/>
    </source>
</evidence>
<keyword evidence="7" id="KW-1185">Reference proteome</keyword>